<feature type="domain" description="Conserved oligomeric complex COG6 N-terminal" evidence="12">
    <location>
        <begin position="168"/>
        <end position="277"/>
    </location>
</feature>
<evidence type="ECO:0000259" key="12">
    <source>
        <dbReference type="Pfam" id="PF06419"/>
    </source>
</evidence>
<organism evidence="14 15">
    <name type="scientific">Ascoidea rubescens DSM 1968</name>
    <dbReference type="NCBI Taxonomy" id="1344418"/>
    <lineage>
        <taxon>Eukaryota</taxon>
        <taxon>Fungi</taxon>
        <taxon>Dikarya</taxon>
        <taxon>Ascomycota</taxon>
        <taxon>Saccharomycotina</taxon>
        <taxon>Saccharomycetes</taxon>
        <taxon>Ascoideaceae</taxon>
        <taxon>Ascoidea</taxon>
    </lineage>
</organism>
<keyword evidence="6 10" id="KW-0333">Golgi apparatus</keyword>
<feature type="domain" description="Conserved Oligomeric Golgi complex subunit 6 C-terminal" evidence="13">
    <location>
        <begin position="316"/>
        <end position="851"/>
    </location>
</feature>
<dbReference type="PANTHER" id="PTHR21506:SF0">
    <property type="entry name" value="CONSERVED OLIGOMERIC GOLGI COMPLEX SUBUNIT 6"/>
    <property type="match status" value="1"/>
</dbReference>
<dbReference type="OrthoDB" id="272987at2759"/>
<evidence type="ECO:0000256" key="7">
    <source>
        <dbReference type="ARBA" id="ARBA00023136"/>
    </source>
</evidence>
<evidence type="ECO:0000313" key="15">
    <source>
        <dbReference type="Proteomes" id="UP000095038"/>
    </source>
</evidence>
<dbReference type="Proteomes" id="UP000095038">
    <property type="component" value="Unassembled WGS sequence"/>
</dbReference>
<gene>
    <name evidence="14" type="ORF">ASCRUDRAFT_56090</name>
</gene>
<evidence type="ECO:0000256" key="1">
    <source>
        <dbReference type="ARBA" id="ARBA00004395"/>
    </source>
</evidence>
<keyword evidence="7 10" id="KW-0472">Membrane</keyword>
<dbReference type="GO" id="GO:0000139">
    <property type="term" value="C:Golgi membrane"/>
    <property type="evidence" value="ECO:0007669"/>
    <property type="project" value="UniProtKB-SubCell"/>
</dbReference>
<dbReference type="PANTHER" id="PTHR21506">
    <property type="entry name" value="COMPONENT OF OLIGOMERIC GOLGI COMPLEX 6"/>
    <property type="match status" value="1"/>
</dbReference>
<dbReference type="EMBL" id="KV454477">
    <property type="protein sequence ID" value="ODV62668.1"/>
    <property type="molecule type" value="Genomic_DNA"/>
</dbReference>
<comment type="function">
    <text evidence="10">Acts as component of the peripheral membrane COG complex that is involved in intra-Golgi protein trafficking. COG is located at the cis-Golgi, and regulates tethering of retrograde intra-Golgi vesicles and possibly a number of other membrane trafficking events.</text>
</comment>
<evidence type="ECO:0000256" key="10">
    <source>
        <dbReference type="RuleBase" id="RU365075"/>
    </source>
</evidence>
<dbReference type="InterPro" id="IPR048369">
    <property type="entry name" value="COG6_C"/>
</dbReference>
<evidence type="ECO:0000256" key="11">
    <source>
        <dbReference type="SAM" id="Coils"/>
    </source>
</evidence>
<comment type="subunit">
    <text evidence="10">Component of the conserved oligomeric Golgi complex.</text>
</comment>
<sequence length="868" mass="100385">MDFIYDYSDSTANDVHKSSGIPLPAAPLTLPLNLPEEITKKLPGLSILSNLQKNYAKSTENINDSTDNLNLLKENDLAEKYARLSLELLASGKNRGVSSANISSNILSTKLSKILSSSLTTSYNTPLDLKIKKSLKILEANNYFNVCSDDEYNSYNTLVQPGFLGSITRKNLQSKVENELLKQHSKILVKFQPLIDVLEHLKSNIENLNVQKDNLVNDLNNLTKFNEENLSNDKFNINQIKALQHEKNLILIKKHILMSFKNEFQINEYEEYVIKNTNLTNSDNDDETLKEFFKVYNKIKKIYQNCYLLLSMNNPTIGINIMNKMKGLIDNALNKIFYFVEYNLNNFQNINKRNFKILKESIKIVLNSSFLMANRVEDIDKDSAEESFSVSKFVENNVYVNNLINKIIEVRAKQNLKDFLDQLGTSLLRDDNQSMISVKSKDSARPILMSAHDPIRYIGDILAYIHSLIVNEKEIIDTLLDNNEDFFDFRNGEDLKEYLLIKTLNVLAKPLNLRVSRFIMVENKLNTIQNIFNVLDLYDLMFLKQFDVELMKRAQLKNELLISIKTLEKFLHKRAFAILEDSLNEISSLIEQNIESHDLQSPEWLINYVNDIQKVFYSFHPSSNSELNNFLFLSDQQMDDFLKLVIDRPLSLVYKQADLSSFDEEAEKSKKIFEINSIDFILSKILTISFIKNEKINELNIKLDSETQFLIYVQFDILIESCGLSLVFKMLNSIYPYDKLIEEYAITIAHNPEEFLKIMDKYISLKSKPEFSIESINTINKKIELFLPSALTDTQSSALINVSSPMISNQIIEESSLKFVDFYKIFFILVVRFYDNTLLLKWNEIEVATLLGVDELYIKKLQMEQSLN</sequence>
<dbReference type="AlphaFoldDB" id="A0A1D2VM29"/>
<dbReference type="InterPro" id="IPR048368">
    <property type="entry name" value="COG6_N"/>
</dbReference>
<keyword evidence="15" id="KW-1185">Reference proteome</keyword>
<name>A0A1D2VM29_9ASCO</name>
<dbReference type="SMART" id="SM01087">
    <property type="entry name" value="COG6"/>
    <property type="match status" value="1"/>
</dbReference>
<evidence type="ECO:0000256" key="6">
    <source>
        <dbReference type="ARBA" id="ARBA00023034"/>
    </source>
</evidence>
<reference evidence="15" key="1">
    <citation type="submission" date="2016-05" db="EMBL/GenBank/DDBJ databases">
        <title>Comparative genomics of biotechnologically important yeasts.</title>
        <authorList>
            <consortium name="DOE Joint Genome Institute"/>
            <person name="Riley R."/>
            <person name="Haridas S."/>
            <person name="Wolfe K.H."/>
            <person name="Lopes M.R."/>
            <person name="Hittinger C.T."/>
            <person name="Goker M."/>
            <person name="Salamov A."/>
            <person name="Wisecaver J."/>
            <person name="Long T.M."/>
            <person name="Aerts A.L."/>
            <person name="Barry K."/>
            <person name="Choi C."/>
            <person name="Clum A."/>
            <person name="Coughlan A.Y."/>
            <person name="Deshpande S."/>
            <person name="Douglass A.P."/>
            <person name="Hanson S.J."/>
            <person name="Klenk H.-P."/>
            <person name="Labutti K."/>
            <person name="Lapidus A."/>
            <person name="Lindquist E."/>
            <person name="Lipzen A."/>
            <person name="Meier-Kolthoff J.P."/>
            <person name="Ohm R.A."/>
            <person name="Otillar R.P."/>
            <person name="Pangilinan J."/>
            <person name="Peng Y."/>
            <person name="Rokas A."/>
            <person name="Rosa C.A."/>
            <person name="Scheuner C."/>
            <person name="Sibirny A.A."/>
            <person name="Slot J.C."/>
            <person name="Stielow J.B."/>
            <person name="Sun H."/>
            <person name="Kurtzman C.P."/>
            <person name="Blackwell M."/>
            <person name="Grigoriev I.V."/>
            <person name="Jeffries T.W."/>
        </authorList>
    </citation>
    <scope>NUCLEOTIDE SEQUENCE [LARGE SCALE GENOMIC DNA]</scope>
    <source>
        <strain evidence="15">DSM 1968</strain>
    </source>
</reference>
<keyword evidence="4 10" id="KW-0813">Transport</keyword>
<comment type="subcellular location">
    <subcellularLocation>
        <location evidence="1 10">Golgi apparatus membrane</location>
        <topology evidence="1 10">Peripheral membrane protein</topology>
    </subcellularLocation>
</comment>
<dbReference type="InParanoid" id="A0A1D2VM29"/>
<dbReference type="Pfam" id="PF06419">
    <property type="entry name" value="COG6_N"/>
    <property type="match status" value="1"/>
</dbReference>
<feature type="coiled-coil region" evidence="11">
    <location>
        <begin position="48"/>
        <end position="75"/>
    </location>
</feature>
<evidence type="ECO:0000256" key="2">
    <source>
        <dbReference type="ARBA" id="ARBA00011023"/>
    </source>
</evidence>
<dbReference type="GO" id="GO:0017119">
    <property type="term" value="C:Golgi transport complex"/>
    <property type="evidence" value="ECO:0007669"/>
    <property type="project" value="UniProtKB-UniRule"/>
</dbReference>
<dbReference type="GO" id="GO:0015031">
    <property type="term" value="P:protein transport"/>
    <property type="evidence" value="ECO:0007669"/>
    <property type="project" value="UniProtKB-KW"/>
</dbReference>
<evidence type="ECO:0000256" key="5">
    <source>
        <dbReference type="ARBA" id="ARBA00022927"/>
    </source>
</evidence>
<keyword evidence="5 10" id="KW-0653">Protein transport</keyword>
<dbReference type="STRING" id="1344418.A0A1D2VM29"/>
<evidence type="ECO:0000313" key="14">
    <source>
        <dbReference type="EMBL" id="ODV62668.1"/>
    </source>
</evidence>
<evidence type="ECO:0000256" key="8">
    <source>
        <dbReference type="ARBA" id="ARBA00031348"/>
    </source>
</evidence>
<proteinExistence type="inferred from homology"/>
<accession>A0A1D2VM29</accession>
<feature type="coiled-coil region" evidence="11">
    <location>
        <begin position="198"/>
        <end position="225"/>
    </location>
</feature>
<evidence type="ECO:0000256" key="9">
    <source>
        <dbReference type="ARBA" id="ARBA00043873"/>
    </source>
</evidence>
<dbReference type="Pfam" id="PF20653">
    <property type="entry name" value="COG6_C"/>
    <property type="match status" value="1"/>
</dbReference>
<dbReference type="FunCoup" id="A0A1D2VM29">
    <property type="interactions" value="261"/>
</dbReference>
<dbReference type="GO" id="GO:0006891">
    <property type="term" value="P:intra-Golgi vesicle-mediated transport"/>
    <property type="evidence" value="ECO:0007669"/>
    <property type="project" value="UniProtKB-UniRule"/>
</dbReference>
<protein>
    <recommendedName>
        <fullName evidence="3 10">Conserved oligomeric Golgi complex subunit 6</fullName>
        <shortName evidence="10">COG complex subunit 6</shortName>
    </recommendedName>
    <alternativeName>
        <fullName evidence="8 10">Component of oligomeric Golgi complex 6</fullName>
    </alternativeName>
</protein>
<comment type="function">
    <text evidence="9">Acts as a component of the peripheral membrane COG complex that is involved in intra-Golgi protein trafficking. COG is located at the cis-Golgi, and regulates tethering of retrograde intra-Golgi vesicles and possibly a number of other membrane trafficking events.</text>
</comment>
<keyword evidence="11" id="KW-0175">Coiled coil</keyword>
<comment type="similarity">
    <text evidence="2 10">Belongs to the COG6 family.</text>
</comment>
<evidence type="ECO:0000256" key="3">
    <source>
        <dbReference type="ARBA" id="ARBA00020973"/>
    </source>
</evidence>
<dbReference type="GeneID" id="30964810"/>
<dbReference type="RefSeq" id="XP_020048975.1">
    <property type="nucleotide sequence ID" value="XM_020191174.1"/>
</dbReference>
<evidence type="ECO:0000256" key="4">
    <source>
        <dbReference type="ARBA" id="ARBA00022448"/>
    </source>
</evidence>
<dbReference type="InterPro" id="IPR010490">
    <property type="entry name" value="COG6"/>
</dbReference>
<evidence type="ECO:0000259" key="13">
    <source>
        <dbReference type="Pfam" id="PF20653"/>
    </source>
</evidence>